<dbReference type="RefSeq" id="WP_235118685.1">
    <property type="nucleotide sequence ID" value="NZ_CP090978.1"/>
</dbReference>
<sequence>MYKEDMMEVNKRVIDAVREIPMLHDLDEQELQMIAEISMIRFFPAKTTVFMEGEERHSVFFILRGVVKVHKIDMQGNEYIVSFLTEGEMFPHAGLFETAPYPGTAEAGEDSELVVIPIKDFERIILSHPVLAIKIMRLMGQKIRELQSKLQELSKSDVNYRLSALLLRLADGYGQPTEKGVSVQIRLTHSDMAKMVGTTRETVSRYLNKLKKDGILTINQGELLIINRQSLELMME</sequence>
<evidence type="ECO:0000256" key="4">
    <source>
        <dbReference type="ARBA" id="ARBA00023163"/>
    </source>
</evidence>
<dbReference type="PRINTS" id="PR00034">
    <property type="entry name" value="HTHCRP"/>
</dbReference>
<dbReference type="SUPFAM" id="SSF51206">
    <property type="entry name" value="cAMP-binding domain-like"/>
    <property type="match status" value="1"/>
</dbReference>
<dbReference type="InterPro" id="IPR036388">
    <property type="entry name" value="WH-like_DNA-bd_sf"/>
</dbReference>
<dbReference type="PROSITE" id="PS00042">
    <property type="entry name" value="HTH_CRP_1"/>
    <property type="match status" value="1"/>
</dbReference>
<keyword evidence="2" id="KW-0238">DNA-binding</keyword>
<evidence type="ECO:0000313" key="7">
    <source>
        <dbReference type="EMBL" id="UJF32341.1"/>
    </source>
</evidence>
<dbReference type="InterPro" id="IPR012318">
    <property type="entry name" value="HTH_CRP"/>
</dbReference>
<dbReference type="InterPro" id="IPR036390">
    <property type="entry name" value="WH_DNA-bd_sf"/>
</dbReference>
<reference evidence="7 8" key="1">
    <citation type="journal article" date="2024" name="Int. J. Syst. Evol. Microbiol.">
        <title>Paenibacillus hexagrammi sp. nov., a novel bacterium isolated from the gut content of Hexagrammos agrammus.</title>
        <authorList>
            <person name="Jung H.K."/>
            <person name="Kim D.G."/>
            <person name="Zin H."/>
            <person name="Park J."/>
            <person name="Jung H."/>
            <person name="Kim Y.O."/>
            <person name="Kong H.J."/>
            <person name="Kim J.W."/>
            <person name="Kim Y.S."/>
        </authorList>
    </citation>
    <scope>NUCLEOTIDE SEQUENCE [LARGE SCALE GENOMIC DNA]</scope>
    <source>
        <strain evidence="7 8">YPD9-1</strain>
    </source>
</reference>
<keyword evidence="4" id="KW-0804">Transcription</keyword>
<dbReference type="PANTHER" id="PTHR24567:SF74">
    <property type="entry name" value="HTH-TYPE TRANSCRIPTIONAL REGULATOR ARCR"/>
    <property type="match status" value="1"/>
</dbReference>
<evidence type="ECO:0000313" key="8">
    <source>
        <dbReference type="Proteomes" id="UP001649230"/>
    </source>
</evidence>
<feature type="domain" description="Cyclic nucleotide-binding" evidence="5">
    <location>
        <begin position="22"/>
        <end position="125"/>
    </location>
</feature>
<dbReference type="PROSITE" id="PS50042">
    <property type="entry name" value="CNMP_BINDING_3"/>
    <property type="match status" value="1"/>
</dbReference>
<dbReference type="InterPro" id="IPR018490">
    <property type="entry name" value="cNMP-bd_dom_sf"/>
</dbReference>
<dbReference type="EMBL" id="CP090978">
    <property type="protein sequence ID" value="UJF32341.1"/>
    <property type="molecule type" value="Genomic_DNA"/>
</dbReference>
<dbReference type="Pfam" id="PF00027">
    <property type="entry name" value="cNMP_binding"/>
    <property type="match status" value="1"/>
</dbReference>
<dbReference type="PROSITE" id="PS51063">
    <property type="entry name" value="HTH_CRP_2"/>
    <property type="match status" value="1"/>
</dbReference>
<feature type="domain" description="HTH crp-type" evidence="6">
    <location>
        <begin position="156"/>
        <end position="229"/>
    </location>
</feature>
<organism evidence="7 8">
    <name type="scientific">Paenibacillus hexagrammi</name>
    <dbReference type="NCBI Taxonomy" id="2908839"/>
    <lineage>
        <taxon>Bacteria</taxon>
        <taxon>Bacillati</taxon>
        <taxon>Bacillota</taxon>
        <taxon>Bacilli</taxon>
        <taxon>Bacillales</taxon>
        <taxon>Paenibacillaceae</taxon>
        <taxon>Paenibacillus</taxon>
    </lineage>
</organism>
<evidence type="ECO:0000256" key="2">
    <source>
        <dbReference type="ARBA" id="ARBA00023125"/>
    </source>
</evidence>
<name>A0ABY3SGM2_9BACL</name>
<keyword evidence="8" id="KW-1185">Reference proteome</keyword>
<evidence type="ECO:0000259" key="6">
    <source>
        <dbReference type="PROSITE" id="PS51063"/>
    </source>
</evidence>
<proteinExistence type="predicted"/>
<gene>
    <name evidence="7" type="ORF">L0M14_21935</name>
</gene>
<dbReference type="SMART" id="SM00419">
    <property type="entry name" value="HTH_CRP"/>
    <property type="match status" value="1"/>
</dbReference>
<keyword evidence="3" id="KW-0010">Activator</keyword>
<dbReference type="InterPro" id="IPR000595">
    <property type="entry name" value="cNMP-bd_dom"/>
</dbReference>
<evidence type="ECO:0000256" key="3">
    <source>
        <dbReference type="ARBA" id="ARBA00023159"/>
    </source>
</evidence>
<evidence type="ECO:0000259" key="5">
    <source>
        <dbReference type="PROSITE" id="PS50042"/>
    </source>
</evidence>
<dbReference type="Gene3D" id="1.10.10.10">
    <property type="entry name" value="Winged helix-like DNA-binding domain superfamily/Winged helix DNA-binding domain"/>
    <property type="match status" value="1"/>
</dbReference>
<dbReference type="Proteomes" id="UP001649230">
    <property type="component" value="Chromosome"/>
</dbReference>
<keyword evidence="1" id="KW-0805">Transcription regulation</keyword>
<dbReference type="SUPFAM" id="SSF46785">
    <property type="entry name" value="Winged helix' DNA-binding domain"/>
    <property type="match status" value="1"/>
</dbReference>
<dbReference type="CDD" id="cd00038">
    <property type="entry name" value="CAP_ED"/>
    <property type="match status" value="1"/>
</dbReference>
<dbReference type="PANTHER" id="PTHR24567">
    <property type="entry name" value="CRP FAMILY TRANSCRIPTIONAL REGULATORY PROTEIN"/>
    <property type="match status" value="1"/>
</dbReference>
<dbReference type="Pfam" id="PF13545">
    <property type="entry name" value="HTH_Crp_2"/>
    <property type="match status" value="1"/>
</dbReference>
<dbReference type="InterPro" id="IPR014710">
    <property type="entry name" value="RmlC-like_jellyroll"/>
</dbReference>
<protein>
    <submittedName>
        <fullName evidence="7">Crp/Fnr family transcriptional regulator</fullName>
    </submittedName>
</protein>
<dbReference type="Gene3D" id="2.60.120.10">
    <property type="entry name" value="Jelly Rolls"/>
    <property type="match status" value="1"/>
</dbReference>
<dbReference type="InterPro" id="IPR018335">
    <property type="entry name" value="Tscrpt_reg_HTH_Crp-type_CS"/>
</dbReference>
<dbReference type="SMART" id="SM00100">
    <property type="entry name" value="cNMP"/>
    <property type="match status" value="1"/>
</dbReference>
<evidence type="ECO:0000256" key="1">
    <source>
        <dbReference type="ARBA" id="ARBA00023015"/>
    </source>
</evidence>
<dbReference type="InterPro" id="IPR050397">
    <property type="entry name" value="Env_Response_Regulators"/>
</dbReference>
<accession>A0ABY3SGM2</accession>